<accession>A0A0F8XV92</accession>
<keyword evidence="1" id="KW-1133">Transmembrane helix</keyword>
<evidence type="ECO:0000313" key="2">
    <source>
        <dbReference type="EMBL" id="KKK72863.1"/>
    </source>
</evidence>
<comment type="caution">
    <text evidence="2">The sequence shown here is derived from an EMBL/GenBank/DDBJ whole genome shotgun (WGS) entry which is preliminary data.</text>
</comment>
<organism evidence="2">
    <name type="scientific">marine sediment metagenome</name>
    <dbReference type="NCBI Taxonomy" id="412755"/>
    <lineage>
        <taxon>unclassified sequences</taxon>
        <taxon>metagenomes</taxon>
        <taxon>ecological metagenomes</taxon>
    </lineage>
</organism>
<feature type="non-terminal residue" evidence="2">
    <location>
        <position position="1"/>
    </location>
</feature>
<gene>
    <name evidence="2" type="ORF">LCGC14_2899590</name>
</gene>
<sequence>GARMIRFIEGPFFTYTIMTLYVLRCVTYAYGSHWGRASYWLCALGITISAEFLMKKWP</sequence>
<evidence type="ECO:0000256" key="1">
    <source>
        <dbReference type="SAM" id="Phobius"/>
    </source>
</evidence>
<name>A0A0F8XV92_9ZZZZ</name>
<proteinExistence type="predicted"/>
<feature type="transmembrane region" description="Helical" evidence="1">
    <location>
        <begin position="12"/>
        <end position="31"/>
    </location>
</feature>
<keyword evidence="1" id="KW-0812">Transmembrane</keyword>
<protein>
    <submittedName>
        <fullName evidence="2">Uncharacterized protein</fullName>
    </submittedName>
</protein>
<dbReference type="AlphaFoldDB" id="A0A0F8XV92"/>
<keyword evidence="1" id="KW-0472">Membrane</keyword>
<reference evidence="2" key="1">
    <citation type="journal article" date="2015" name="Nature">
        <title>Complex archaea that bridge the gap between prokaryotes and eukaryotes.</title>
        <authorList>
            <person name="Spang A."/>
            <person name="Saw J.H."/>
            <person name="Jorgensen S.L."/>
            <person name="Zaremba-Niedzwiedzka K."/>
            <person name="Martijn J."/>
            <person name="Lind A.E."/>
            <person name="van Eijk R."/>
            <person name="Schleper C."/>
            <person name="Guy L."/>
            <person name="Ettema T.J."/>
        </authorList>
    </citation>
    <scope>NUCLEOTIDE SEQUENCE</scope>
</reference>
<dbReference type="EMBL" id="LAZR01057044">
    <property type="protein sequence ID" value="KKK72863.1"/>
    <property type="molecule type" value="Genomic_DNA"/>
</dbReference>